<dbReference type="eggNOG" id="ENOG502SSFK">
    <property type="taxonomic scope" value="Eukaryota"/>
</dbReference>
<dbReference type="InParanoid" id="D8U2J9"/>
<protein>
    <submittedName>
        <fullName evidence="2">Uncharacterized protein</fullName>
    </submittedName>
</protein>
<dbReference type="AlphaFoldDB" id="D8U2J9"/>
<proteinExistence type="predicted"/>
<sequence>MSRVPRLVIPGITYSTQQTQQPQAPPPPRPASASAPSAAVASMSWGVPRLVLNFSSAVDVQAASQQQVSARQPEEVNAQIESSNEPKEVAIQKPTCGLGRARWTFGVAKPTMKHSQRQVFEAVRNDWMNNRTESWMALHVPYTGLVEALSVTPFPIFIASSKAGHRVSALSAALLGWDLPLDSPRLCASLLPPEEKKAEALRTISHQPLCNASPHTRLHFVDDRLDTLLAVRQVPELASRWNLYLADWGYNTAEERAAAAREPGIRLLGLSDFTALLAPPREAAVEPAVLRCGDQKDPWCL</sequence>
<dbReference type="EMBL" id="GL378353">
    <property type="protein sequence ID" value="EFJ46071.1"/>
    <property type="molecule type" value="Genomic_DNA"/>
</dbReference>
<feature type="region of interest" description="Disordered" evidence="1">
    <location>
        <begin position="9"/>
        <end position="36"/>
    </location>
</feature>
<dbReference type="Proteomes" id="UP000001058">
    <property type="component" value="Unassembled WGS sequence"/>
</dbReference>
<name>D8U2J9_VOLCA</name>
<dbReference type="STRING" id="3068.D8U2J9"/>
<reference evidence="2 3" key="1">
    <citation type="journal article" date="2010" name="Science">
        <title>Genomic analysis of organismal complexity in the multicellular green alga Volvox carteri.</title>
        <authorList>
            <person name="Prochnik S.E."/>
            <person name="Umen J."/>
            <person name="Nedelcu A.M."/>
            <person name="Hallmann A."/>
            <person name="Miller S.M."/>
            <person name="Nishii I."/>
            <person name="Ferris P."/>
            <person name="Kuo A."/>
            <person name="Mitros T."/>
            <person name="Fritz-Laylin L.K."/>
            <person name="Hellsten U."/>
            <person name="Chapman J."/>
            <person name="Simakov O."/>
            <person name="Rensing S.A."/>
            <person name="Terry A."/>
            <person name="Pangilinan J."/>
            <person name="Kapitonov V."/>
            <person name="Jurka J."/>
            <person name="Salamov A."/>
            <person name="Shapiro H."/>
            <person name="Schmutz J."/>
            <person name="Grimwood J."/>
            <person name="Lindquist E."/>
            <person name="Lucas S."/>
            <person name="Grigoriev I.V."/>
            <person name="Schmitt R."/>
            <person name="Kirk D."/>
            <person name="Rokhsar D.S."/>
        </authorList>
    </citation>
    <scope>NUCLEOTIDE SEQUENCE [LARGE SCALE GENOMIC DNA]</scope>
    <source>
        <strain evidence="3">f. Nagariensis / Eve</strain>
    </source>
</reference>
<accession>D8U2J9</accession>
<evidence type="ECO:0000313" key="2">
    <source>
        <dbReference type="EMBL" id="EFJ46071.1"/>
    </source>
</evidence>
<dbReference type="GeneID" id="9627712"/>
<dbReference type="RefSeq" id="XP_002952821.1">
    <property type="nucleotide sequence ID" value="XM_002952775.1"/>
</dbReference>
<dbReference type="OrthoDB" id="417952at2759"/>
<evidence type="ECO:0000313" key="3">
    <source>
        <dbReference type="Proteomes" id="UP000001058"/>
    </source>
</evidence>
<gene>
    <name evidence="2" type="ORF">VOLCADRAFT_93606</name>
</gene>
<evidence type="ECO:0000256" key="1">
    <source>
        <dbReference type="SAM" id="MobiDB-lite"/>
    </source>
</evidence>
<organism evidence="3">
    <name type="scientific">Volvox carteri f. nagariensis</name>
    <dbReference type="NCBI Taxonomy" id="3068"/>
    <lineage>
        <taxon>Eukaryota</taxon>
        <taxon>Viridiplantae</taxon>
        <taxon>Chlorophyta</taxon>
        <taxon>core chlorophytes</taxon>
        <taxon>Chlorophyceae</taxon>
        <taxon>CS clade</taxon>
        <taxon>Chlamydomonadales</taxon>
        <taxon>Volvocaceae</taxon>
        <taxon>Volvox</taxon>
    </lineage>
</organism>
<keyword evidence="3" id="KW-1185">Reference proteome</keyword>
<dbReference type="KEGG" id="vcn:VOLCADRAFT_93606"/>